<dbReference type="GO" id="GO:0005525">
    <property type="term" value="F:GTP binding"/>
    <property type="evidence" value="ECO:0007669"/>
    <property type="project" value="UniProtKB-UniRule"/>
</dbReference>
<feature type="binding site" evidence="6">
    <location>
        <position position="233"/>
    </location>
    <ligand>
        <name>Mg(2+)</name>
        <dbReference type="ChEBI" id="CHEBI:18420"/>
    </ligand>
</feature>
<dbReference type="SUPFAM" id="SSF52540">
    <property type="entry name" value="P-loop containing nucleoside triphosphate hydrolases"/>
    <property type="match status" value="1"/>
</dbReference>
<dbReference type="Gene3D" id="3.40.50.300">
    <property type="entry name" value="P-loop containing nucleotide triphosphate hydrolases"/>
    <property type="match status" value="1"/>
</dbReference>
<reference evidence="9" key="1">
    <citation type="submission" date="2023-07" db="EMBL/GenBank/DDBJ databases">
        <title>Genomic Encyclopedia of Type Strains, Phase IV (KMG-IV): sequencing the most valuable type-strain genomes for metagenomic binning, comparative biology and taxonomic classification.</title>
        <authorList>
            <person name="Goeker M."/>
        </authorList>
    </citation>
    <scope>NUCLEOTIDE SEQUENCE</scope>
    <source>
        <strain evidence="9">DSM 24202</strain>
    </source>
</reference>
<keyword evidence="6 9" id="KW-0378">Hydrolase</keyword>
<dbReference type="PANTHER" id="PTHR42714:SF2">
    <property type="entry name" value="TRNA MODIFICATION GTPASE GTPBP3, MITOCHONDRIAL"/>
    <property type="match status" value="1"/>
</dbReference>
<feature type="binding site" evidence="6">
    <location>
        <position position="452"/>
    </location>
    <ligand>
        <name>(6S)-5-formyl-5,6,7,8-tetrahydrofolate</name>
        <dbReference type="ChEBI" id="CHEBI:57457"/>
    </ligand>
</feature>
<dbReference type="InterPro" id="IPR025867">
    <property type="entry name" value="MnmE_helical"/>
</dbReference>
<accession>A0AAE3VG18</accession>
<feature type="binding site" evidence="6">
    <location>
        <position position="21"/>
    </location>
    <ligand>
        <name>(6S)-5-formyl-5,6,7,8-tetrahydrofolate</name>
        <dbReference type="ChEBI" id="CHEBI:57457"/>
    </ligand>
</feature>
<keyword evidence="2 6" id="KW-0819">tRNA processing</keyword>
<feature type="binding site" evidence="6">
    <location>
        <position position="123"/>
    </location>
    <ligand>
        <name>(6S)-5-formyl-5,6,7,8-tetrahydrofolate</name>
        <dbReference type="ChEBI" id="CHEBI:57457"/>
    </ligand>
</feature>
<dbReference type="InterPro" id="IPR004520">
    <property type="entry name" value="GTPase_MnmE"/>
</dbReference>
<feature type="binding site" evidence="6">
    <location>
        <begin position="229"/>
        <end position="234"/>
    </location>
    <ligand>
        <name>GTP</name>
        <dbReference type="ChEBI" id="CHEBI:37565"/>
    </ligand>
</feature>
<keyword evidence="6" id="KW-0479">Metal-binding</keyword>
<evidence type="ECO:0000256" key="4">
    <source>
        <dbReference type="ARBA" id="ARBA00022958"/>
    </source>
</evidence>
<evidence type="ECO:0000256" key="7">
    <source>
        <dbReference type="RuleBase" id="RU003313"/>
    </source>
</evidence>
<evidence type="ECO:0000259" key="8">
    <source>
        <dbReference type="PROSITE" id="PS51709"/>
    </source>
</evidence>
<dbReference type="EC" id="3.6.-.-" evidence="6"/>
<keyword evidence="3 6" id="KW-0547">Nucleotide-binding</keyword>
<feature type="binding site" evidence="6">
    <location>
        <position position="254"/>
    </location>
    <ligand>
        <name>Mg(2+)</name>
        <dbReference type="ChEBI" id="CHEBI:18420"/>
    </ligand>
</feature>
<dbReference type="NCBIfam" id="NF003661">
    <property type="entry name" value="PRK05291.1-3"/>
    <property type="match status" value="1"/>
</dbReference>
<proteinExistence type="inferred from homology"/>
<dbReference type="InterPro" id="IPR027266">
    <property type="entry name" value="TrmE/GcvT-like"/>
</dbReference>
<dbReference type="Proteomes" id="UP001238163">
    <property type="component" value="Unassembled WGS sequence"/>
</dbReference>
<gene>
    <name evidence="6" type="primary">mnmE</name>
    <name evidence="6" type="synonym">trmE</name>
    <name evidence="9" type="ORF">J3R75_001718</name>
</gene>
<dbReference type="RefSeq" id="WP_307261067.1">
    <property type="nucleotide sequence ID" value="NZ_JAUSVL010000001.1"/>
</dbReference>
<evidence type="ECO:0000313" key="10">
    <source>
        <dbReference type="Proteomes" id="UP001238163"/>
    </source>
</evidence>
<dbReference type="AlphaFoldDB" id="A0AAE3VG18"/>
<dbReference type="InterPro" id="IPR006073">
    <property type="entry name" value="GTP-bd"/>
</dbReference>
<comment type="subcellular location">
    <subcellularLocation>
        <location evidence="6">Cytoplasm</location>
    </subcellularLocation>
</comment>
<dbReference type="InterPro" id="IPR027417">
    <property type="entry name" value="P-loop_NTPase"/>
</dbReference>
<evidence type="ECO:0000256" key="6">
    <source>
        <dbReference type="HAMAP-Rule" id="MF_00379"/>
    </source>
</evidence>
<evidence type="ECO:0000256" key="2">
    <source>
        <dbReference type="ARBA" id="ARBA00022694"/>
    </source>
</evidence>
<keyword evidence="6" id="KW-0460">Magnesium</keyword>
<dbReference type="GO" id="GO:0030488">
    <property type="term" value="P:tRNA methylation"/>
    <property type="evidence" value="ECO:0007669"/>
    <property type="project" value="TreeGrafter"/>
</dbReference>
<dbReference type="PROSITE" id="PS51709">
    <property type="entry name" value="G_TRME"/>
    <property type="match status" value="1"/>
</dbReference>
<dbReference type="InterPro" id="IPR031168">
    <property type="entry name" value="G_TrmE"/>
</dbReference>
<dbReference type="Pfam" id="PF01926">
    <property type="entry name" value="MMR_HSR1"/>
    <property type="match status" value="1"/>
</dbReference>
<feature type="binding site" evidence="6">
    <location>
        <position position="84"/>
    </location>
    <ligand>
        <name>(6S)-5-formyl-5,6,7,8-tetrahydrofolate</name>
        <dbReference type="ChEBI" id="CHEBI:57457"/>
    </ligand>
</feature>
<comment type="subunit">
    <text evidence="6">Homodimer. Heterotetramer of two MnmE and two MnmG subunits.</text>
</comment>
<dbReference type="InterPro" id="IPR027368">
    <property type="entry name" value="MnmE_dom2"/>
</dbReference>
<feature type="binding site" evidence="6">
    <location>
        <begin position="273"/>
        <end position="276"/>
    </location>
    <ligand>
        <name>GTP</name>
        <dbReference type="ChEBI" id="CHEBI:37565"/>
    </ligand>
</feature>
<comment type="similarity">
    <text evidence="1 6 7">Belongs to the TRAFAC class TrmE-Era-EngA-EngB-Septin-like GTPase superfamily. TrmE GTPase family.</text>
</comment>
<keyword evidence="4 6" id="KW-0630">Potassium</keyword>
<comment type="function">
    <text evidence="6">Exhibits a very high intrinsic GTPase hydrolysis rate. Involved in the addition of a carboxymethylaminomethyl (cmnm) group at the wobble position (U34) of certain tRNAs, forming tRNA-cmnm(5)s(2)U34.</text>
</comment>
<protein>
    <recommendedName>
        <fullName evidence="6">tRNA modification GTPase MnmE</fullName>
        <ecNumber evidence="6">3.6.-.-</ecNumber>
    </recommendedName>
</protein>
<dbReference type="Pfam" id="PF10396">
    <property type="entry name" value="TrmE_N"/>
    <property type="match status" value="1"/>
</dbReference>
<dbReference type="CDD" id="cd04164">
    <property type="entry name" value="trmE"/>
    <property type="match status" value="1"/>
</dbReference>
<dbReference type="Pfam" id="PF12631">
    <property type="entry name" value="MnmE_helical"/>
    <property type="match status" value="1"/>
</dbReference>
<dbReference type="EMBL" id="JAUSVL010000001">
    <property type="protein sequence ID" value="MDQ0289611.1"/>
    <property type="molecule type" value="Genomic_DNA"/>
</dbReference>
<dbReference type="GO" id="GO:0002098">
    <property type="term" value="P:tRNA wobble uridine modification"/>
    <property type="evidence" value="ECO:0007669"/>
    <property type="project" value="TreeGrafter"/>
</dbReference>
<feature type="binding site" evidence="6">
    <location>
        <begin position="248"/>
        <end position="254"/>
    </location>
    <ligand>
        <name>GTP</name>
        <dbReference type="ChEBI" id="CHEBI:37565"/>
    </ligand>
</feature>
<evidence type="ECO:0000256" key="5">
    <source>
        <dbReference type="ARBA" id="ARBA00023134"/>
    </source>
</evidence>
<organism evidence="9 10">
    <name type="scientific">Oligosphaera ethanolica</name>
    <dbReference type="NCBI Taxonomy" id="760260"/>
    <lineage>
        <taxon>Bacteria</taxon>
        <taxon>Pseudomonadati</taxon>
        <taxon>Lentisphaerota</taxon>
        <taxon>Oligosphaeria</taxon>
        <taxon>Oligosphaerales</taxon>
        <taxon>Oligosphaeraceae</taxon>
        <taxon>Oligosphaera</taxon>
    </lineage>
</organism>
<comment type="cofactor">
    <cofactor evidence="6">
        <name>K(+)</name>
        <dbReference type="ChEBI" id="CHEBI:29103"/>
    </cofactor>
    <text evidence="6">Binds 1 potassium ion per subunit.</text>
</comment>
<sequence length="452" mass="47693">MTSDTICAIATAIGGAVSIIRLSGPAAIAVAERVWHGRAALPALPARQLTLGSLRRPDGGVIDPQCLAVVMPGPHSYTGEDVVELHCHGGALCTRLALEELLRQGARHADPGEFTRRAFVNGRLDLTQAEAVADIISAGSESALRLAGRQLEGVLGRRINHSYESLTDILAEIESRLDFPEEELDWQSTSSLLAALQAAQDDLRALAASRHDGEILRGGISLVIAGPPNVGKSSLLNVILGRDRAIVAEIPGTTRDTIEVPSTIRGIPIHLVDTAGIRAGGDSIERAGMARAENNALSADLILWVYDASQPYAPQRWPEWPVAGKLIVVANKCDKVPAAEQGGRAGAPADAVRVSALFGTGLPALYDAIERAVWQQPQGPADNALAVAARHGAHLERAVAALDDARQAIGSDLWELAAPALRSAIFDLGKILGRSVDPDVLDTIFARFCIGK</sequence>
<dbReference type="GO" id="GO:0005829">
    <property type="term" value="C:cytosol"/>
    <property type="evidence" value="ECO:0007669"/>
    <property type="project" value="TreeGrafter"/>
</dbReference>
<dbReference type="GO" id="GO:0003924">
    <property type="term" value="F:GTPase activity"/>
    <property type="evidence" value="ECO:0007669"/>
    <property type="project" value="UniProtKB-UniRule"/>
</dbReference>
<keyword evidence="5 6" id="KW-0342">GTP-binding</keyword>
<dbReference type="GO" id="GO:0046872">
    <property type="term" value="F:metal ion binding"/>
    <property type="evidence" value="ECO:0007669"/>
    <property type="project" value="UniProtKB-KW"/>
</dbReference>
<evidence type="ECO:0000256" key="1">
    <source>
        <dbReference type="ARBA" id="ARBA00011043"/>
    </source>
</evidence>
<comment type="caution">
    <text evidence="9">The sequence shown here is derived from an EMBL/GenBank/DDBJ whole genome shotgun (WGS) entry which is preliminary data.</text>
</comment>
<evidence type="ECO:0000256" key="3">
    <source>
        <dbReference type="ARBA" id="ARBA00022741"/>
    </source>
</evidence>
<name>A0AAE3VG18_9BACT</name>
<feature type="domain" description="TrmE-type G" evidence="8">
    <location>
        <begin position="219"/>
        <end position="374"/>
    </location>
</feature>
<dbReference type="Gene3D" id="1.20.120.430">
    <property type="entry name" value="tRNA modification GTPase MnmE domain 2"/>
    <property type="match status" value="1"/>
</dbReference>
<dbReference type="NCBIfam" id="TIGR00450">
    <property type="entry name" value="mnmE_trmE_thdF"/>
    <property type="match status" value="1"/>
</dbReference>
<dbReference type="InterPro" id="IPR018948">
    <property type="entry name" value="GTP-bd_TrmE_N"/>
</dbReference>
<dbReference type="Gene3D" id="3.30.1360.120">
    <property type="entry name" value="Probable tRNA modification gtpase trme, domain 1"/>
    <property type="match status" value="1"/>
</dbReference>
<dbReference type="NCBIfam" id="TIGR00231">
    <property type="entry name" value="small_GTP"/>
    <property type="match status" value="1"/>
</dbReference>
<evidence type="ECO:0000313" key="9">
    <source>
        <dbReference type="EMBL" id="MDQ0289611.1"/>
    </source>
</evidence>
<dbReference type="PANTHER" id="PTHR42714">
    <property type="entry name" value="TRNA MODIFICATION GTPASE GTPBP3"/>
    <property type="match status" value="1"/>
</dbReference>
<dbReference type="HAMAP" id="MF_00379">
    <property type="entry name" value="GTPase_MnmE"/>
    <property type="match status" value="1"/>
</dbReference>
<dbReference type="CDD" id="cd14858">
    <property type="entry name" value="TrmE_N"/>
    <property type="match status" value="1"/>
</dbReference>
<keyword evidence="10" id="KW-1185">Reference proteome</keyword>
<keyword evidence="6" id="KW-0963">Cytoplasm</keyword>
<dbReference type="InterPro" id="IPR005225">
    <property type="entry name" value="Small_GTP-bd"/>
</dbReference>
<comment type="caution">
    <text evidence="6">Lacks conserved residue(s) required for the propagation of feature annotation.</text>
</comment>